<organism evidence="1">
    <name type="scientific">hydrothermal vent metagenome</name>
    <dbReference type="NCBI Taxonomy" id="652676"/>
    <lineage>
        <taxon>unclassified sequences</taxon>
        <taxon>metagenomes</taxon>
        <taxon>ecological metagenomes</taxon>
    </lineage>
</organism>
<gene>
    <name evidence="1" type="ORF">MNBD_CPR01-596</name>
</gene>
<sequence length="338" mass="36126">MQRLVLTVLFISLFVFIVPAKSSAQINSGAIARADPMSITLSPSSPAPYESFTFSVFSTTIDLSKSTFSVFLNGIKIATGSGNKTISIKATGSGTTMHISVYINFEGETYVKRIIVHPLGLALVTEPLSSAPTLYKGKAGVAPSGEVRVVAVPDFRTANGTYLNPNNLSYVWRDVGTQNRILDSGIGHSSIIVSAPLLYRTKTISVLVQDPSSKYISSRSIKITTDTPSVYIYADDPLMGILYSHALVDAYQISNSDASFVAVPYGFTKSNTAPLITWFLNGSKMQTGAHITVRPEGSGEGVETLSASVKAPQTYSSASSQFKILFGSDKSGSWLFGL</sequence>
<dbReference type="EMBL" id="UOEV01000069">
    <property type="protein sequence ID" value="VAW32820.1"/>
    <property type="molecule type" value="Genomic_DNA"/>
</dbReference>
<name>A0A3B0UVF0_9ZZZZ</name>
<proteinExistence type="predicted"/>
<dbReference type="AlphaFoldDB" id="A0A3B0UVF0"/>
<evidence type="ECO:0008006" key="2">
    <source>
        <dbReference type="Google" id="ProtNLM"/>
    </source>
</evidence>
<reference evidence="1" key="1">
    <citation type="submission" date="2018-06" db="EMBL/GenBank/DDBJ databases">
        <authorList>
            <person name="Zhirakovskaya E."/>
        </authorList>
    </citation>
    <scope>NUCLEOTIDE SEQUENCE</scope>
</reference>
<accession>A0A3B0UVF0</accession>
<protein>
    <recommendedName>
        <fullName evidence="2">Cadherin-like beta sandwich domain-containing protein</fullName>
    </recommendedName>
</protein>
<evidence type="ECO:0000313" key="1">
    <source>
        <dbReference type="EMBL" id="VAW32820.1"/>
    </source>
</evidence>